<reference evidence="1 4" key="3">
    <citation type="journal article" date="2017" name="Nat. Microbiol.">
        <title>Natural product diversity associated with the nematode symbionts Photorhabdus and Xenorhabdus.</title>
        <authorList>
            <person name="Tobias N.J."/>
            <person name="Wolff H."/>
            <person name="Djahanschiri B."/>
            <person name="Grundmann F."/>
            <person name="Kronenwerth M."/>
            <person name="Shi Y.M."/>
            <person name="Simonyi S."/>
            <person name="Grun P."/>
            <person name="Shapiro-Ilan D."/>
            <person name="Pidot S.J."/>
            <person name="Stinear T.P."/>
            <person name="Ebersberger I."/>
            <person name="Bode H.B."/>
        </authorList>
    </citation>
    <scope>NUCLEOTIDE SEQUENCE [LARGE SCALE GENOMIC DNA]</scope>
    <source>
        <strain evidence="1 4">DSM 17908</strain>
    </source>
</reference>
<protein>
    <submittedName>
        <fullName evidence="2">Uncharacterized protein</fullName>
    </submittedName>
</protein>
<dbReference type="EMBL" id="FORG01000009">
    <property type="protein sequence ID" value="SFJ46014.1"/>
    <property type="molecule type" value="Genomic_DNA"/>
</dbReference>
<evidence type="ECO:0000313" key="2">
    <source>
        <dbReference type="EMBL" id="SFJ46014.1"/>
    </source>
</evidence>
<organism evidence="2 3">
    <name type="scientific">Xenorhabdus mauleonii</name>
    <dbReference type="NCBI Taxonomy" id="351675"/>
    <lineage>
        <taxon>Bacteria</taxon>
        <taxon>Pseudomonadati</taxon>
        <taxon>Pseudomonadota</taxon>
        <taxon>Gammaproteobacteria</taxon>
        <taxon>Enterobacterales</taxon>
        <taxon>Morganellaceae</taxon>
        <taxon>Xenorhabdus</taxon>
    </lineage>
</organism>
<reference evidence="3" key="2">
    <citation type="submission" date="2016-10" db="EMBL/GenBank/DDBJ databases">
        <authorList>
            <person name="Varghese N."/>
            <person name="Submissions S."/>
        </authorList>
    </citation>
    <scope>NUCLEOTIDE SEQUENCE [LARGE SCALE GENOMIC DNA]</scope>
    <source>
        <strain evidence="3">DSM 17908</strain>
    </source>
</reference>
<evidence type="ECO:0000313" key="1">
    <source>
        <dbReference type="EMBL" id="PHM39909.1"/>
    </source>
</evidence>
<evidence type="ECO:0000313" key="3">
    <source>
        <dbReference type="Proteomes" id="UP000198919"/>
    </source>
</evidence>
<dbReference type="AlphaFoldDB" id="A0A1I3RHC0"/>
<dbReference type="Proteomes" id="UP000198919">
    <property type="component" value="Unassembled WGS sequence"/>
</dbReference>
<gene>
    <name evidence="2" type="ORF">SAMN05421680_109150</name>
    <name evidence="1" type="ORF">Xmau_02515</name>
</gene>
<evidence type="ECO:0000313" key="4">
    <source>
        <dbReference type="Proteomes" id="UP000224607"/>
    </source>
</evidence>
<reference evidence="2" key="1">
    <citation type="submission" date="2016-10" db="EMBL/GenBank/DDBJ databases">
        <authorList>
            <person name="de Groot N.N."/>
        </authorList>
    </citation>
    <scope>NUCLEOTIDE SEQUENCE [LARGE SCALE GENOMIC DNA]</scope>
    <source>
        <strain evidence="2">DSM 17908</strain>
    </source>
</reference>
<keyword evidence="4" id="KW-1185">Reference proteome</keyword>
<accession>A0A1I3RHC0</accession>
<proteinExistence type="predicted"/>
<name>A0A1I3RHC0_9GAMM</name>
<dbReference type="Proteomes" id="UP000224607">
    <property type="component" value="Unassembled WGS sequence"/>
</dbReference>
<sequence length="35" mass="4085">MFAEFDSMIGRRYMNQFWVSDFDTVAYTLKKGDGG</sequence>
<dbReference type="EMBL" id="NITY01000008">
    <property type="protein sequence ID" value="PHM39909.1"/>
    <property type="molecule type" value="Genomic_DNA"/>
</dbReference>